<gene>
    <name evidence="1" type="ORF">NTE_02039</name>
</gene>
<protein>
    <submittedName>
        <fullName evidence="1">Uncharacterized protein</fullName>
    </submittedName>
</protein>
<evidence type="ECO:0000313" key="1">
    <source>
        <dbReference type="EMBL" id="AIF84096.1"/>
    </source>
</evidence>
<organism evidence="1 2">
    <name type="scientific">Candidatus Nitrososphaera evergladensis SR1</name>
    <dbReference type="NCBI Taxonomy" id="1459636"/>
    <lineage>
        <taxon>Archaea</taxon>
        <taxon>Nitrososphaerota</taxon>
        <taxon>Nitrososphaeria</taxon>
        <taxon>Nitrososphaerales</taxon>
        <taxon>Nitrososphaeraceae</taxon>
        <taxon>Nitrososphaera</taxon>
    </lineage>
</organism>
<dbReference type="GeneID" id="43502636"/>
<dbReference type="AlphaFoldDB" id="A0A075MRB3"/>
<sequence length="66" mass="6844">MFHRIAQKTASLVAKHPQITMMAVSVGAALVLGAIVASLDGGQAWASSSSSSPPHKCPVLPRCINF</sequence>
<dbReference type="KEGG" id="nev:NTE_02039"/>
<dbReference type="RefSeq" id="WP_158385327.1">
    <property type="nucleotide sequence ID" value="NZ_CP007174.1"/>
</dbReference>
<accession>A0A075MRB3</accession>
<name>A0A075MRB3_9ARCH</name>
<keyword evidence="2" id="KW-1185">Reference proteome</keyword>
<dbReference type="EMBL" id="CP007174">
    <property type="protein sequence ID" value="AIF84096.1"/>
    <property type="molecule type" value="Genomic_DNA"/>
</dbReference>
<proteinExistence type="predicted"/>
<dbReference type="Proteomes" id="UP000028194">
    <property type="component" value="Chromosome"/>
</dbReference>
<dbReference type="HOGENOM" id="CLU_2820605_0_0_2"/>
<evidence type="ECO:0000313" key="2">
    <source>
        <dbReference type="Proteomes" id="UP000028194"/>
    </source>
</evidence>
<reference evidence="1 2" key="1">
    <citation type="journal article" date="2014" name="PLoS ONE">
        <title>Genome Sequence of Candidatus Nitrososphaera evergladensis from Group I.1b Enriched from Everglades Soil Reveals Novel Genomic Features of the Ammonia-Oxidizing Archaea.</title>
        <authorList>
            <person name="Zhalnina K.V."/>
            <person name="Dias R."/>
            <person name="Leonard M.T."/>
            <person name="Dorr de Quadros P."/>
            <person name="Camargo F.A."/>
            <person name="Drew J.C."/>
            <person name="Farmerie W.G."/>
            <person name="Daroub S.H."/>
            <person name="Triplett E.W."/>
        </authorList>
    </citation>
    <scope>NUCLEOTIDE SEQUENCE [LARGE SCALE GENOMIC DNA]</scope>
    <source>
        <strain evidence="1 2">SR1</strain>
    </source>
</reference>